<dbReference type="InterPro" id="IPR050325">
    <property type="entry name" value="Prot/Nucl_acid_deglycase"/>
</dbReference>
<protein>
    <recommendedName>
        <fullName evidence="1">D-lactate dehydratase</fullName>
        <ecNumber evidence="1">4.2.1.130</ecNumber>
    </recommendedName>
</protein>
<dbReference type="HOGENOM" id="CLU_070319_1_0_1"/>
<evidence type="ECO:0000256" key="4">
    <source>
        <dbReference type="ARBA" id="ARBA00038493"/>
    </source>
</evidence>
<dbReference type="AlphaFoldDB" id="A0A0D2HI80"/>
<evidence type="ECO:0000256" key="5">
    <source>
        <dbReference type="ARBA" id="ARBA00048082"/>
    </source>
</evidence>
<dbReference type="RefSeq" id="XP_013277524.1">
    <property type="nucleotide sequence ID" value="XM_013422070.1"/>
</dbReference>
<dbReference type="OrthoDB" id="543156at2759"/>
<evidence type="ECO:0000256" key="3">
    <source>
        <dbReference type="ARBA" id="ARBA00023239"/>
    </source>
</evidence>
<gene>
    <name evidence="6" type="ORF">Z518_01470</name>
</gene>
<dbReference type="InterPro" id="IPR029062">
    <property type="entry name" value="Class_I_gatase-like"/>
</dbReference>
<evidence type="ECO:0000313" key="6">
    <source>
        <dbReference type="EMBL" id="KIX10388.1"/>
    </source>
</evidence>
<proteinExistence type="inferred from homology"/>
<dbReference type="GO" id="GO:0005737">
    <property type="term" value="C:cytoplasm"/>
    <property type="evidence" value="ECO:0007669"/>
    <property type="project" value="TreeGrafter"/>
</dbReference>
<evidence type="ECO:0000256" key="2">
    <source>
        <dbReference type="ARBA" id="ARBA00023016"/>
    </source>
</evidence>
<dbReference type="PANTHER" id="PTHR48094">
    <property type="entry name" value="PROTEIN/NUCLEIC ACID DEGLYCASE DJ-1-RELATED"/>
    <property type="match status" value="1"/>
</dbReference>
<evidence type="ECO:0000313" key="7">
    <source>
        <dbReference type="Proteomes" id="UP000053617"/>
    </source>
</evidence>
<keyword evidence="3" id="KW-0456">Lyase</keyword>
<comment type="catalytic activity">
    <reaction evidence="5">
        <text>methylglyoxal + H2O = (R)-lactate + H(+)</text>
        <dbReference type="Rhea" id="RHEA:27754"/>
        <dbReference type="ChEBI" id="CHEBI:15377"/>
        <dbReference type="ChEBI" id="CHEBI:15378"/>
        <dbReference type="ChEBI" id="CHEBI:16004"/>
        <dbReference type="ChEBI" id="CHEBI:17158"/>
        <dbReference type="EC" id="4.2.1.130"/>
    </reaction>
</comment>
<evidence type="ECO:0000256" key="1">
    <source>
        <dbReference type="ARBA" id="ARBA00013134"/>
    </source>
</evidence>
<dbReference type="Gene3D" id="3.40.50.880">
    <property type="match status" value="1"/>
</dbReference>
<dbReference type="EMBL" id="KN847475">
    <property type="protein sequence ID" value="KIX10388.1"/>
    <property type="molecule type" value="Genomic_DNA"/>
</dbReference>
<name>A0A0D2HI80_9EURO</name>
<accession>A0A0D2HI80</accession>
<organism evidence="6 7">
    <name type="scientific">Rhinocladiella mackenziei CBS 650.93</name>
    <dbReference type="NCBI Taxonomy" id="1442369"/>
    <lineage>
        <taxon>Eukaryota</taxon>
        <taxon>Fungi</taxon>
        <taxon>Dikarya</taxon>
        <taxon>Ascomycota</taxon>
        <taxon>Pezizomycotina</taxon>
        <taxon>Eurotiomycetes</taxon>
        <taxon>Chaetothyriomycetidae</taxon>
        <taxon>Chaetothyriales</taxon>
        <taxon>Herpotrichiellaceae</taxon>
        <taxon>Rhinocladiella</taxon>
    </lineage>
</organism>
<keyword evidence="7" id="KW-1185">Reference proteome</keyword>
<comment type="similarity">
    <text evidence="4">Belongs to the peptidase C56 family. HSP31-like subfamily.</text>
</comment>
<sequence>MPLPRRAVIAITSATAPLHEGNPTGLFISEALHPFNVFTAAGFEVDLVSEKGTYVPDWLSLQPSFLHGDDKKVWEDENSDFRRKQDNMAPVGSVDGKDYGIFYASAGHAALIDYPHAKGLQMIATDIWVQGGVLTAVCRGEAIFPGVIDPATGKSVIAGKTITGFTTQAEYDMHVMEIIRKWNKPMIDEWADKPGAQYTRADGVWDNFHVTDGRIVTGMNSQSAESTAEAAVEVFGKL</sequence>
<dbReference type="PANTHER" id="PTHR48094:SF11">
    <property type="entry name" value="GLUTATHIONE-INDEPENDENT GLYOXALASE HSP31-RELATED"/>
    <property type="match status" value="1"/>
</dbReference>
<dbReference type="GeneID" id="25289541"/>
<dbReference type="SUPFAM" id="SSF52317">
    <property type="entry name" value="Class I glutamine amidotransferase-like"/>
    <property type="match status" value="1"/>
</dbReference>
<dbReference type="GO" id="GO:0019243">
    <property type="term" value="P:methylglyoxal catabolic process to D-lactate via S-lactoyl-glutathione"/>
    <property type="evidence" value="ECO:0007669"/>
    <property type="project" value="TreeGrafter"/>
</dbReference>
<reference evidence="6 7" key="1">
    <citation type="submission" date="2015-01" db="EMBL/GenBank/DDBJ databases">
        <title>The Genome Sequence of Rhinocladiella mackenzie CBS 650.93.</title>
        <authorList>
            <consortium name="The Broad Institute Genomics Platform"/>
            <person name="Cuomo C."/>
            <person name="de Hoog S."/>
            <person name="Gorbushina A."/>
            <person name="Stielow B."/>
            <person name="Teixiera M."/>
            <person name="Abouelleil A."/>
            <person name="Chapman S.B."/>
            <person name="Priest M."/>
            <person name="Young S.K."/>
            <person name="Wortman J."/>
            <person name="Nusbaum C."/>
            <person name="Birren B."/>
        </authorList>
    </citation>
    <scope>NUCLEOTIDE SEQUENCE [LARGE SCALE GENOMIC DNA]</scope>
    <source>
        <strain evidence="6 7">CBS 650.93</strain>
    </source>
</reference>
<dbReference type="Proteomes" id="UP000053617">
    <property type="component" value="Unassembled WGS sequence"/>
</dbReference>
<dbReference type="STRING" id="1442369.A0A0D2HI80"/>
<dbReference type="EC" id="4.2.1.130" evidence="1"/>
<dbReference type="GO" id="GO:0019172">
    <property type="term" value="F:glyoxalase III activity"/>
    <property type="evidence" value="ECO:0007669"/>
    <property type="project" value="UniProtKB-EC"/>
</dbReference>
<dbReference type="VEuPathDB" id="FungiDB:Z518_01470"/>
<keyword evidence="2" id="KW-0346">Stress response</keyword>